<dbReference type="Proteomes" id="UP001596501">
    <property type="component" value="Unassembled WGS sequence"/>
</dbReference>
<dbReference type="PANTHER" id="PTHR30055:SF234">
    <property type="entry name" value="HTH-TYPE TRANSCRIPTIONAL REGULATOR BETI"/>
    <property type="match status" value="1"/>
</dbReference>
<organism evidence="7 8">
    <name type="scientific">Hydrogenophaga atypica</name>
    <dbReference type="NCBI Taxonomy" id="249409"/>
    <lineage>
        <taxon>Bacteria</taxon>
        <taxon>Pseudomonadati</taxon>
        <taxon>Pseudomonadota</taxon>
        <taxon>Betaproteobacteria</taxon>
        <taxon>Burkholderiales</taxon>
        <taxon>Comamonadaceae</taxon>
        <taxon>Hydrogenophaga</taxon>
    </lineage>
</organism>
<dbReference type="EMBL" id="JBHTCA010000024">
    <property type="protein sequence ID" value="MFC7411095.1"/>
    <property type="molecule type" value="Genomic_DNA"/>
</dbReference>
<dbReference type="RefSeq" id="WP_382226982.1">
    <property type="nucleotide sequence ID" value="NZ_JBHTCA010000024.1"/>
</dbReference>
<dbReference type="PROSITE" id="PS50977">
    <property type="entry name" value="HTH_TETR_2"/>
    <property type="match status" value="1"/>
</dbReference>
<keyword evidence="2" id="KW-0805">Transcription regulation</keyword>
<reference evidence="8" key="1">
    <citation type="journal article" date="2019" name="Int. J. Syst. Evol. Microbiol.">
        <title>The Global Catalogue of Microorganisms (GCM) 10K type strain sequencing project: providing services to taxonomists for standard genome sequencing and annotation.</title>
        <authorList>
            <consortium name="The Broad Institute Genomics Platform"/>
            <consortium name="The Broad Institute Genome Sequencing Center for Infectious Disease"/>
            <person name="Wu L."/>
            <person name="Ma J."/>
        </authorList>
    </citation>
    <scope>NUCLEOTIDE SEQUENCE [LARGE SCALE GENOMIC DNA]</scope>
    <source>
        <strain evidence="8">CGMCC 1.12371</strain>
    </source>
</reference>
<dbReference type="InterPro" id="IPR023772">
    <property type="entry name" value="DNA-bd_HTH_TetR-type_CS"/>
</dbReference>
<protein>
    <submittedName>
        <fullName evidence="7">TetR/AcrR family transcriptional regulator</fullName>
    </submittedName>
</protein>
<dbReference type="PROSITE" id="PS01081">
    <property type="entry name" value="HTH_TETR_1"/>
    <property type="match status" value="1"/>
</dbReference>
<dbReference type="InterPro" id="IPR001647">
    <property type="entry name" value="HTH_TetR"/>
</dbReference>
<evidence type="ECO:0000313" key="7">
    <source>
        <dbReference type="EMBL" id="MFC7411095.1"/>
    </source>
</evidence>
<evidence type="ECO:0000256" key="4">
    <source>
        <dbReference type="ARBA" id="ARBA00023163"/>
    </source>
</evidence>
<dbReference type="Pfam" id="PF00440">
    <property type="entry name" value="TetR_N"/>
    <property type="match status" value="1"/>
</dbReference>
<proteinExistence type="predicted"/>
<gene>
    <name evidence="7" type="ORF">ACFQPB_19715</name>
</gene>
<dbReference type="InterPro" id="IPR009057">
    <property type="entry name" value="Homeodomain-like_sf"/>
</dbReference>
<feature type="domain" description="HTH tetR-type" evidence="6">
    <location>
        <begin position="25"/>
        <end position="85"/>
    </location>
</feature>
<keyword evidence="8" id="KW-1185">Reference proteome</keyword>
<name>A0ABW2QNZ2_9BURK</name>
<keyword evidence="1" id="KW-0678">Repressor</keyword>
<comment type="caution">
    <text evidence="7">The sequence shown here is derived from an EMBL/GenBank/DDBJ whole genome shotgun (WGS) entry which is preliminary data.</text>
</comment>
<dbReference type="SUPFAM" id="SSF46689">
    <property type="entry name" value="Homeodomain-like"/>
    <property type="match status" value="1"/>
</dbReference>
<evidence type="ECO:0000256" key="1">
    <source>
        <dbReference type="ARBA" id="ARBA00022491"/>
    </source>
</evidence>
<dbReference type="PANTHER" id="PTHR30055">
    <property type="entry name" value="HTH-TYPE TRANSCRIPTIONAL REGULATOR RUTR"/>
    <property type="match status" value="1"/>
</dbReference>
<accession>A0ABW2QNZ2</accession>
<evidence type="ECO:0000313" key="8">
    <source>
        <dbReference type="Proteomes" id="UP001596501"/>
    </source>
</evidence>
<sequence length="212" mass="23258">MARERVRIPATPVALRRRPQQSRARASSEALQDAFVRVLLDRGYAAMTVRELAGVAGVGIGTFYDYVSDKQALAALTIHRRVRAVGQQLVSTAQAHAGLPLARLVPLLVEQQIESMRGDVRAWAALYQLEREISPPEAYRKNYRRYVDAWTMALACACDAPEADALQPLARAVHVLTYGAVFQALLTQGVRTDWAQVKGDLGRSLAGHLSPA</sequence>
<keyword evidence="3 5" id="KW-0238">DNA-binding</keyword>
<evidence type="ECO:0000256" key="5">
    <source>
        <dbReference type="PROSITE-ProRule" id="PRU00335"/>
    </source>
</evidence>
<evidence type="ECO:0000256" key="3">
    <source>
        <dbReference type="ARBA" id="ARBA00023125"/>
    </source>
</evidence>
<dbReference type="InterPro" id="IPR050109">
    <property type="entry name" value="HTH-type_TetR-like_transc_reg"/>
</dbReference>
<keyword evidence="4" id="KW-0804">Transcription</keyword>
<feature type="DNA-binding region" description="H-T-H motif" evidence="5">
    <location>
        <begin position="48"/>
        <end position="67"/>
    </location>
</feature>
<dbReference type="Gene3D" id="1.10.357.10">
    <property type="entry name" value="Tetracycline Repressor, domain 2"/>
    <property type="match status" value="1"/>
</dbReference>
<evidence type="ECO:0000259" key="6">
    <source>
        <dbReference type="PROSITE" id="PS50977"/>
    </source>
</evidence>
<evidence type="ECO:0000256" key="2">
    <source>
        <dbReference type="ARBA" id="ARBA00023015"/>
    </source>
</evidence>